<evidence type="ECO:0000313" key="1">
    <source>
        <dbReference type="EMBL" id="CCG44686.1"/>
    </source>
</evidence>
<proteinExistence type="predicted"/>
<dbReference type="HOGENOM" id="CLU_3118455_0_0_9"/>
<organism evidence="1 2">
    <name type="scientific">Halobacillus halophilus (strain ATCC 35676 / DSM 2266 / JCM 20832 / KCTC 3685 / LMG 17431 / NBRC 102448 / NCIMB 2269)</name>
    <name type="common">Sporosarcina halophila</name>
    <dbReference type="NCBI Taxonomy" id="866895"/>
    <lineage>
        <taxon>Bacteria</taxon>
        <taxon>Bacillati</taxon>
        <taxon>Bacillota</taxon>
        <taxon>Bacilli</taxon>
        <taxon>Bacillales</taxon>
        <taxon>Bacillaceae</taxon>
        <taxon>Halobacillus</taxon>
    </lineage>
</organism>
<dbReference type="STRING" id="866895.HBHAL_2340"/>
<keyword evidence="2" id="KW-1185">Reference proteome</keyword>
<dbReference type="AlphaFoldDB" id="I0JKL7"/>
<sequence>MMRLMFMIAALVLPISMFFDQAASGILISLFFMLTGAYFSKPRFNRSKKG</sequence>
<dbReference type="Proteomes" id="UP000007397">
    <property type="component" value="Chromosome"/>
</dbReference>
<dbReference type="EMBL" id="HE717023">
    <property type="protein sequence ID" value="CCG44686.1"/>
    <property type="molecule type" value="Genomic_DNA"/>
</dbReference>
<name>I0JKL7_HALH3</name>
<dbReference type="PATRIC" id="fig|866895.3.peg.1345"/>
<gene>
    <name evidence="1" type="ordered locus">HBHAL_2340</name>
</gene>
<accession>I0JKL7</accession>
<dbReference type="KEGG" id="hhd:HBHAL_2340"/>
<dbReference type="RefSeq" id="WP_014642588.1">
    <property type="nucleotide sequence ID" value="NC_017668.1"/>
</dbReference>
<protein>
    <submittedName>
        <fullName evidence="1">Uncharacterized protein</fullName>
    </submittedName>
</protein>
<reference evidence="1 2" key="1">
    <citation type="journal article" date="2013" name="Environ. Microbiol.">
        <title>Chloride and organic osmolytes: a hybrid strategy to cope with elevated salinities by the moderately halophilic, chloride-dependent bacterium Halobacillus halophilus.</title>
        <authorList>
            <person name="Saum S.H."/>
            <person name="Pfeiffer F."/>
            <person name="Palm P."/>
            <person name="Rampp M."/>
            <person name="Schuster S.C."/>
            <person name="Muller V."/>
            <person name="Oesterhelt D."/>
        </authorList>
    </citation>
    <scope>NUCLEOTIDE SEQUENCE [LARGE SCALE GENOMIC DNA]</scope>
    <source>
        <strain evidence="2">ATCC 35676 / DSM 2266 / JCM 20832 / KCTC 3685 / LMG 17431 / NBRC 102448 / NCIMB 2269</strain>
    </source>
</reference>
<evidence type="ECO:0000313" key="2">
    <source>
        <dbReference type="Proteomes" id="UP000007397"/>
    </source>
</evidence>